<sequence length="113" mass="12023">MVGTKGERGVTQSAIETRRLVGKVVLFFVLCWVVVLISGISGAAQDAEFKPLNVVMALLPGCAFVPAAYFAVRLHLTSDPDALGQIWPKTLVYGVSGLVLLIGSAYAIYQLGQ</sequence>
<reference evidence="2 3" key="1">
    <citation type="submission" date="2021-01" db="EMBL/GenBank/DDBJ databases">
        <title>Actinoplanes sp. nov. LDG1-06 isolated from lichen.</title>
        <authorList>
            <person name="Saeng-In P."/>
            <person name="Phongsopitanun W."/>
            <person name="Kanchanasin P."/>
            <person name="Yuki M."/>
            <person name="Kudo T."/>
            <person name="Ohkuma M."/>
            <person name="Tanasupawat S."/>
        </authorList>
    </citation>
    <scope>NUCLEOTIDE SEQUENCE [LARGE SCALE GENOMIC DNA]</scope>
    <source>
        <strain evidence="2 3">LDG1-06</strain>
    </source>
</reference>
<feature type="transmembrane region" description="Helical" evidence="1">
    <location>
        <begin position="91"/>
        <end position="109"/>
    </location>
</feature>
<evidence type="ECO:0000313" key="2">
    <source>
        <dbReference type="EMBL" id="MBM2623400.1"/>
    </source>
</evidence>
<comment type="caution">
    <text evidence="2">The sequence shown here is derived from an EMBL/GenBank/DDBJ whole genome shotgun (WGS) entry which is preliminary data.</text>
</comment>
<feature type="transmembrane region" description="Helical" evidence="1">
    <location>
        <begin position="52"/>
        <end position="71"/>
    </location>
</feature>
<organism evidence="2 3">
    <name type="scientific">Paractinoplanes ovalisporus</name>
    <dbReference type="NCBI Taxonomy" id="2810368"/>
    <lineage>
        <taxon>Bacteria</taxon>
        <taxon>Bacillati</taxon>
        <taxon>Actinomycetota</taxon>
        <taxon>Actinomycetes</taxon>
        <taxon>Micromonosporales</taxon>
        <taxon>Micromonosporaceae</taxon>
        <taxon>Paractinoplanes</taxon>
    </lineage>
</organism>
<accession>A0ABS2AU50</accession>
<protein>
    <recommendedName>
        <fullName evidence="4">Transmembrane protein</fullName>
    </recommendedName>
</protein>
<gene>
    <name evidence="2" type="ORF">JIG36_48690</name>
</gene>
<proteinExistence type="predicted"/>
<feature type="transmembrane region" description="Helical" evidence="1">
    <location>
        <begin position="20"/>
        <end position="40"/>
    </location>
</feature>
<evidence type="ECO:0000313" key="3">
    <source>
        <dbReference type="Proteomes" id="UP000632138"/>
    </source>
</evidence>
<dbReference type="RefSeq" id="WP_203383752.1">
    <property type="nucleotide sequence ID" value="NZ_JAENHP010000035.1"/>
</dbReference>
<evidence type="ECO:0000256" key="1">
    <source>
        <dbReference type="SAM" id="Phobius"/>
    </source>
</evidence>
<keyword evidence="1" id="KW-0812">Transmembrane</keyword>
<keyword evidence="1" id="KW-0472">Membrane</keyword>
<evidence type="ECO:0008006" key="4">
    <source>
        <dbReference type="Google" id="ProtNLM"/>
    </source>
</evidence>
<name>A0ABS2AU50_9ACTN</name>
<dbReference type="Proteomes" id="UP000632138">
    <property type="component" value="Unassembled WGS sequence"/>
</dbReference>
<keyword evidence="3" id="KW-1185">Reference proteome</keyword>
<keyword evidence="1" id="KW-1133">Transmembrane helix</keyword>
<dbReference type="EMBL" id="JAENHP010000035">
    <property type="protein sequence ID" value="MBM2623400.1"/>
    <property type="molecule type" value="Genomic_DNA"/>
</dbReference>